<protein>
    <recommendedName>
        <fullName evidence="4">Immunoglobulin V-set domain-containing protein</fullName>
    </recommendedName>
</protein>
<keyword evidence="6" id="KW-1185">Reference proteome</keyword>
<dbReference type="InterPro" id="IPR013783">
    <property type="entry name" value="Ig-like_fold"/>
</dbReference>
<dbReference type="Gene3D" id="2.60.40.10">
    <property type="entry name" value="Immunoglobulins"/>
    <property type="match status" value="1"/>
</dbReference>
<dbReference type="GO" id="GO:0005576">
    <property type="term" value="C:extracellular region"/>
    <property type="evidence" value="ECO:0007669"/>
    <property type="project" value="UniProtKB-ARBA"/>
</dbReference>
<evidence type="ECO:0000259" key="4">
    <source>
        <dbReference type="SMART" id="SM00406"/>
    </source>
</evidence>
<reference evidence="5" key="3">
    <citation type="submission" date="2025-09" db="UniProtKB">
        <authorList>
            <consortium name="Ensembl"/>
        </authorList>
    </citation>
    <scope>IDENTIFICATION</scope>
</reference>
<keyword evidence="2" id="KW-1064">Adaptive immunity</keyword>
<sequence>MTWIRQAPGKGLEWIAAITGSDGDSTYYPQSVQGRFTISRKNSMKQVYLQMNIQIHSDTGGCSAIQNWSALSSVCSVRLSSHSQAL</sequence>
<dbReference type="InterPro" id="IPR013106">
    <property type="entry name" value="Ig_V-set"/>
</dbReference>
<dbReference type="GeneTree" id="ENSGT01050000244936"/>
<reference evidence="5" key="2">
    <citation type="submission" date="2025-08" db="UniProtKB">
        <authorList>
            <consortium name="Ensembl"/>
        </authorList>
    </citation>
    <scope>IDENTIFICATION</scope>
</reference>
<evidence type="ECO:0000256" key="1">
    <source>
        <dbReference type="ARBA" id="ARBA00022859"/>
    </source>
</evidence>
<accession>A0AAZ3NMV5</accession>
<evidence type="ECO:0000256" key="3">
    <source>
        <dbReference type="ARBA" id="ARBA00043265"/>
    </source>
</evidence>
<proteinExistence type="predicted"/>
<dbReference type="InterPro" id="IPR050199">
    <property type="entry name" value="IgHV"/>
</dbReference>
<dbReference type="SUPFAM" id="SSF48726">
    <property type="entry name" value="Immunoglobulin"/>
    <property type="match status" value="1"/>
</dbReference>
<dbReference type="AlphaFoldDB" id="A0AAZ3NMV5"/>
<dbReference type="Ensembl" id="ENSOTST00005123511.1">
    <property type="protein sequence ID" value="ENSOTSP00005105717.1"/>
    <property type="gene ID" value="ENSOTSG00005052536.1"/>
</dbReference>
<dbReference type="GO" id="GO:0002250">
    <property type="term" value="P:adaptive immune response"/>
    <property type="evidence" value="ECO:0007669"/>
    <property type="project" value="UniProtKB-KW"/>
</dbReference>
<feature type="domain" description="Immunoglobulin V-set" evidence="4">
    <location>
        <begin position="1"/>
        <end position="64"/>
    </location>
</feature>
<dbReference type="PANTHER" id="PTHR23266">
    <property type="entry name" value="IMMUNOGLOBULIN HEAVY CHAIN"/>
    <property type="match status" value="1"/>
</dbReference>
<keyword evidence="1" id="KW-0391">Immunity</keyword>
<evidence type="ECO:0000313" key="6">
    <source>
        <dbReference type="Proteomes" id="UP000694402"/>
    </source>
</evidence>
<dbReference type="GO" id="GO:0019814">
    <property type="term" value="C:immunoglobulin complex"/>
    <property type="evidence" value="ECO:0007669"/>
    <property type="project" value="UniProtKB-KW"/>
</dbReference>
<organism evidence="5 6">
    <name type="scientific">Oncorhynchus tshawytscha</name>
    <name type="common">Chinook salmon</name>
    <name type="synonym">Salmo tshawytscha</name>
    <dbReference type="NCBI Taxonomy" id="74940"/>
    <lineage>
        <taxon>Eukaryota</taxon>
        <taxon>Metazoa</taxon>
        <taxon>Chordata</taxon>
        <taxon>Craniata</taxon>
        <taxon>Vertebrata</taxon>
        <taxon>Euteleostomi</taxon>
        <taxon>Actinopterygii</taxon>
        <taxon>Neopterygii</taxon>
        <taxon>Teleostei</taxon>
        <taxon>Protacanthopterygii</taxon>
        <taxon>Salmoniformes</taxon>
        <taxon>Salmonidae</taxon>
        <taxon>Salmoninae</taxon>
        <taxon>Oncorhynchus</taxon>
    </lineage>
</organism>
<dbReference type="InterPro" id="IPR036179">
    <property type="entry name" value="Ig-like_dom_sf"/>
</dbReference>
<dbReference type="SMART" id="SM00406">
    <property type="entry name" value="IGv"/>
    <property type="match status" value="1"/>
</dbReference>
<reference evidence="6" key="1">
    <citation type="journal article" date="2018" name="PLoS ONE">
        <title>Chinook salmon (Oncorhynchus tshawytscha) genome and transcriptome.</title>
        <authorList>
            <person name="Christensen K.A."/>
            <person name="Leong J.S."/>
            <person name="Sakhrani D."/>
            <person name="Biagi C.A."/>
            <person name="Minkley D.R."/>
            <person name="Withler R.E."/>
            <person name="Rondeau E.B."/>
            <person name="Koop B.F."/>
            <person name="Devlin R.H."/>
        </authorList>
    </citation>
    <scope>NUCLEOTIDE SEQUENCE [LARGE SCALE GENOMIC DNA]</scope>
</reference>
<dbReference type="Proteomes" id="UP000694402">
    <property type="component" value="Unassembled WGS sequence"/>
</dbReference>
<name>A0AAZ3NMV5_ONCTS</name>
<evidence type="ECO:0000256" key="2">
    <source>
        <dbReference type="ARBA" id="ARBA00023130"/>
    </source>
</evidence>
<keyword evidence="3" id="KW-1280">Immunoglobulin</keyword>
<evidence type="ECO:0000313" key="5">
    <source>
        <dbReference type="Ensembl" id="ENSOTSP00005105717.1"/>
    </source>
</evidence>